<keyword evidence="2" id="KW-1185">Reference proteome</keyword>
<organism evidence="1 2">
    <name type="scientific">Leptomonas seymouri</name>
    <dbReference type="NCBI Taxonomy" id="5684"/>
    <lineage>
        <taxon>Eukaryota</taxon>
        <taxon>Discoba</taxon>
        <taxon>Euglenozoa</taxon>
        <taxon>Kinetoplastea</taxon>
        <taxon>Metakinetoplastina</taxon>
        <taxon>Trypanosomatida</taxon>
        <taxon>Trypanosomatidae</taxon>
        <taxon>Leishmaniinae</taxon>
        <taxon>Leptomonas</taxon>
    </lineage>
</organism>
<protein>
    <submittedName>
        <fullName evidence="1">Uncharacterized protein</fullName>
    </submittedName>
</protein>
<dbReference type="Gene3D" id="3.80.10.10">
    <property type="entry name" value="Ribonuclease Inhibitor"/>
    <property type="match status" value="1"/>
</dbReference>
<dbReference type="AlphaFoldDB" id="A0A0N1PDI3"/>
<proteinExistence type="predicted"/>
<dbReference type="OMA" id="EFLYVAY"/>
<name>A0A0N1PDI3_LEPSE</name>
<dbReference type="InterPro" id="IPR032675">
    <property type="entry name" value="LRR_dom_sf"/>
</dbReference>
<accession>A0A0N1PDI3</accession>
<gene>
    <name evidence="1" type="ORF">ABL78_5303</name>
</gene>
<dbReference type="Gene3D" id="1.10.238.10">
    <property type="entry name" value="EF-hand"/>
    <property type="match status" value="1"/>
</dbReference>
<evidence type="ECO:0000313" key="1">
    <source>
        <dbReference type="EMBL" id="KPI85622.1"/>
    </source>
</evidence>
<sequence length="398" mass="44565">MRTALVKGRNTAHSLLLHLFTLRHSAVMTEDERLAAAEPYEVEKVQQEYDGCSPREAYVQICECLHCTPVASVKSMLPYEAGAWDRVESLDFSRTYVGPQGALAVVELCRCLPCLRSLSLADNYILNETVWHLVQMAIYHPSLERMDLSKNEFISWTGAMCLSELVLRNPNITHVDVRGSTIAQDIVEAIAVQLRQNTVTKFRNSNGQPCPPVHPAAAYIRALKLLFFKHQGQGRVDASLLETGIEELLRISGRSNESSQSLDRFFATLKARAPSGELTLEAFLVLLLINGSTYDVETVDRLKRVFVMFNIDATAADPLLDGFVLAKDLADMMEYIYGSRPSEGDIAAVQRRLALSKDTTIKWGEFLYLMYPRGPQLGDRLCGMTCTPLTKPIEVMHY</sequence>
<reference evidence="1 2" key="1">
    <citation type="journal article" date="2015" name="PLoS Pathog.">
        <title>Leptomonas seymouri: Adaptations to the Dixenous Life Cycle Analyzed by Genome Sequencing, Transcriptome Profiling and Co-infection with Leishmania donovani.</title>
        <authorList>
            <person name="Kraeva N."/>
            <person name="Butenko A."/>
            <person name="Hlavacova J."/>
            <person name="Kostygov A."/>
            <person name="Myskova J."/>
            <person name="Grybchuk D."/>
            <person name="Lestinova T."/>
            <person name="Votypka J."/>
            <person name="Volf P."/>
            <person name="Opperdoes F."/>
            <person name="Flegontov P."/>
            <person name="Lukes J."/>
            <person name="Yurchenko V."/>
        </authorList>
    </citation>
    <scope>NUCLEOTIDE SEQUENCE [LARGE SCALE GENOMIC DNA]</scope>
    <source>
        <strain evidence="1 2">ATCC 30220</strain>
    </source>
</reference>
<dbReference type="SUPFAM" id="SSF47473">
    <property type="entry name" value="EF-hand"/>
    <property type="match status" value="1"/>
</dbReference>
<dbReference type="EMBL" id="LJSK01000175">
    <property type="protein sequence ID" value="KPI85622.1"/>
    <property type="molecule type" value="Genomic_DNA"/>
</dbReference>
<dbReference type="InterPro" id="IPR011992">
    <property type="entry name" value="EF-hand-dom_pair"/>
</dbReference>
<dbReference type="OrthoDB" id="418595at2759"/>
<dbReference type="SUPFAM" id="SSF52047">
    <property type="entry name" value="RNI-like"/>
    <property type="match status" value="1"/>
</dbReference>
<dbReference type="Proteomes" id="UP000038009">
    <property type="component" value="Unassembled WGS sequence"/>
</dbReference>
<comment type="caution">
    <text evidence="1">The sequence shown here is derived from an EMBL/GenBank/DDBJ whole genome shotgun (WGS) entry which is preliminary data.</text>
</comment>
<evidence type="ECO:0000313" key="2">
    <source>
        <dbReference type="Proteomes" id="UP000038009"/>
    </source>
</evidence>
<dbReference type="VEuPathDB" id="TriTrypDB:Lsey_0175_0020"/>